<evidence type="ECO:0000313" key="8">
    <source>
        <dbReference type="EMBL" id="MBE0369969.1"/>
    </source>
</evidence>
<evidence type="ECO:0000256" key="3">
    <source>
        <dbReference type="ARBA" id="ARBA00022553"/>
    </source>
</evidence>
<dbReference type="PANTHER" id="PTHR22754">
    <property type="entry name" value="DISCO-INTERACTING PROTEIN 2 DIP2 -RELATED"/>
    <property type="match status" value="1"/>
</dbReference>
<dbReference type="CDD" id="cd05931">
    <property type="entry name" value="FAAL"/>
    <property type="match status" value="1"/>
</dbReference>
<keyword evidence="4" id="KW-0436">Ligase</keyword>
<dbReference type="RefSeq" id="WP_192509144.1">
    <property type="nucleotide sequence ID" value="NZ_AQGV01000014.1"/>
</dbReference>
<evidence type="ECO:0000256" key="1">
    <source>
        <dbReference type="ARBA" id="ARBA00006432"/>
    </source>
</evidence>
<dbReference type="Pfam" id="PF00501">
    <property type="entry name" value="AMP-binding"/>
    <property type="match status" value="1"/>
</dbReference>
<evidence type="ECO:0000313" key="9">
    <source>
        <dbReference type="Proteomes" id="UP000615755"/>
    </source>
</evidence>
<keyword evidence="5" id="KW-0276">Fatty acid metabolism</keyword>
<dbReference type="Proteomes" id="UP000615755">
    <property type="component" value="Unassembled WGS sequence"/>
</dbReference>
<dbReference type="Pfam" id="PF23024">
    <property type="entry name" value="AMP-dom_DIP2-like"/>
    <property type="match status" value="1"/>
</dbReference>
<dbReference type="PANTHER" id="PTHR22754:SF32">
    <property type="entry name" value="DISCO-INTERACTING PROTEIN 2"/>
    <property type="match status" value="1"/>
</dbReference>
<evidence type="ECO:0000259" key="7">
    <source>
        <dbReference type="PROSITE" id="PS50075"/>
    </source>
</evidence>
<dbReference type="InterPro" id="IPR040097">
    <property type="entry name" value="FAAL/FAAC"/>
</dbReference>
<dbReference type="InterPro" id="IPR045851">
    <property type="entry name" value="AMP-bd_C_sf"/>
</dbReference>
<dbReference type="InterPro" id="IPR020845">
    <property type="entry name" value="AMP-binding_CS"/>
</dbReference>
<proteinExistence type="inferred from homology"/>
<dbReference type="InterPro" id="IPR000873">
    <property type="entry name" value="AMP-dep_synth/lig_dom"/>
</dbReference>
<keyword evidence="9" id="KW-1185">Reference proteome</keyword>
<evidence type="ECO:0000256" key="5">
    <source>
        <dbReference type="ARBA" id="ARBA00022832"/>
    </source>
</evidence>
<feature type="domain" description="Carrier" evidence="7">
    <location>
        <begin position="584"/>
        <end position="660"/>
    </location>
</feature>
<sequence>MKYTIIDFLEKNSLDKPHDIAFRFLSDKDLTPVSLSHSQLWEAVQLRAEQIRLRAQPGECVLLLFPSGLDYVVTFYACLAAGIIAVPLYPPSKSNKVDRITKVAQSCDAKVALTISSEMDKINECFAHDSALQAQVQPIAVDTLPLGERYKSSELELEQVAFLQYTSGSTGAPKGVMISHKNIIGNVTHLTHTASATHEDIFVNWLPLFHDLGLVTAILWPVYLGTSSTLMSPATFVREPINWLQAIHDYKGTMCGAPNFAYNLCTKKISDSALDNLDLSSWKVAYNAAEPVNADTLRDFSARFEQCGFDGQGFYPGYGMAEATVFITGVTRDHQPPMLVCDKASLGSFKLDLVDENHTVLTSELVSCGYAEQDHHVCVVDPNTKMQLPEGEVGEVWFAGPSVASGYWKLEDISAQVFAQSYTQLNGEQSKPVYLRTGDLGVLQDQQLYITGRHKDLVIFQGKNYYPQDIEHAASEAHDAVRSGYSAAFSVDRAGEEELVLVTELTREAFRKADYKAVTDSIRAHVYQQCEVQVTEVVLLKPYSIPMTSSGKIQRKQAKANWQNDTMPALFSVDATSEMAEIVQPATVIEEAIHQVWCKHLALEQASVTAAFYQLGGDSINAIEIAAEVGRIFDAIDLVERDLLEHHSIRAMADYVSLKQSIANLYAGKQKSAASAGQLVL</sequence>
<organism evidence="8 9">
    <name type="scientific">Pseudoalteromonas aurantia 208</name>
    <dbReference type="NCBI Taxonomy" id="1314867"/>
    <lineage>
        <taxon>Bacteria</taxon>
        <taxon>Pseudomonadati</taxon>
        <taxon>Pseudomonadota</taxon>
        <taxon>Gammaproteobacteria</taxon>
        <taxon>Alteromonadales</taxon>
        <taxon>Pseudoalteromonadaceae</taxon>
        <taxon>Pseudoalteromonas</taxon>
    </lineage>
</organism>
<dbReference type="InterPro" id="IPR025110">
    <property type="entry name" value="AMP-bd_C"/>
</dbReference>
<dbReference type="SUPFAM" id="SSF56801">
    <property type="entry name" value="Acetyl-CoA synthetase-like"/>
    <property type="match status" value="1"/>
</dbReference>
<dbReference type="SUPFAM" id="SSF47336">
    <property type="entry name" value="ACP-like"/>
    <property type="match status" value="1"/>
</dbReference>
<dbReference type="Gene3D" id="3.40.50.12780">
    <property type="entry name" value="N-terminal domain of ligase-like"/>
    <property type="match status" value="1"/>
</dbReference>
<accession>A0ABR9EGC7</accession>
<dbReference type="Gene3D" id="1.10.1200.10">
    <property type="entry name" value="ACP-like"/>
    <property type="match status" value="1"/>
</dbReference>
<evidence type="ECO:0000256" key="2">
    <source>
        <dbReference type="ARBA" id="ARBA00022450"/>
    </source>
</evidence>
<keyword evidence="6" id="KW-0443">Lipid metabolism</keyword>
<dbReference type="EMBL" id="AQGV01000014">
    <property type="protein sequence ID" value="MBE0369969.1"/>
    <property type="molecule type" value="Genomic_DNA"/>
</dbReference>
<dbReference type="InterPro" id="IPR006162">
    <property type="entry name" value="Ppantetheine_attach_site"/>
</dbReference>
<dbReference type="PROSITE" id="PS00455">
    <property type="entry name" value="AMP_BINDING"/>
    <property type="match status" value="1"/>
</dbReference>
<dbReference type="Gene3D" id="3.30.300.30">
    <property type="match status" value="1"/>
</dbReference>
<reference evidence="8 9" key="1">
    <citation type="submission" date="2015-03" db="EMBL/GenBank/DDBJ databases">
        <title>Genome sequence of Pseudoalteromonas aurantia.</title>
        <authorList>
            <person name="Xie B.-B."/>
            <person name="Rong J.-C."/>
            <person name="Qin Q.-L."/>
            <person name="Zhang Y.-Z."/>
        </authorList>
    </citation>
    <scope>NUCLEOTIDE SEQUENCE [LARGE SCALE GENOMIC DNA]</scope>
    <source>
        <strain evidence="8 9">208</strain>
    </source>
</reference>
<dbReference type="InterPro" id="IPR042099">
    <property type="entry name" value="ANL_N_sf"/>
</dbReference>
<gene>
    <name evidence="8" type="ORF">PAUR_a4581</name>
</gene>
<dbReference type="PROSITE" id="PS50075">
    <property type="entry name" value="CARRIER"/>
    <property type="match status" value="1"/>
</dbReference>
<evidence type="ECO:0000256" key="6">
    <source>
        <dbReference type="ARBA" id="ARBA00023098"/>
    </source>
</evidence>
<dbReference type="InterPro" id="IPR009081">
    <property type="entry name" value="PP-bd_ACP"/>
</dbReference>
<dbReference type="InterPro" id="IPR036736">
    <property type="entry name" value="ACP-like_sf"/>
</dbReference>
<keyword evidence="3" id="KW-0597">Phosphoprotein</keyword>
<comment type="caution">
    <text evidence="8">The sequence shown here is derived from an EMBL/GenBank/DDBJ whole genome shotgun (WGS) entry which is preliminary data.</text>
</comment>
<name>A0ABR9EGC7_9GAMM</name>
<keyword evidence="2" id="KW-0596">Phosphopantetheine</keyword>
<evidence type="ECO:0000256" key="4">
    <source>
        <dbReference type="ARBA" id="ARBA00022598"/>
    </source>
</evidence>
<comment type="similarity">
    <text evidence="1">Belongs to the ATP-dependent AMP-binding enzyme family.</text>
</comment>
<dbReference type="PROSITE" id="PS00012">
    <property type="entry name" value="PHOSPHOPANTETHEINE"/>
    <property type="match status" value="1"/>
</dbReference>
<dbReference type="Pfam" id="PF00550">
    <property type="entry name" value="PP-binding"/>
    <property type="match status" value="1"/>
</dbReference>
<protein>
    <recommendedName>
        <fullName evidence="7">Carrier domain-containing protein</fullName>
    </recommendedName>
</protein>